<dbReference type="SUPFAM" id="SSF141694">
    <property type="entry name" value="AF2212/PG0164-like"/>
    <property type="match status" value="1"/>
</dbReference>
<dbReference type="RefSeq" id="WP_229802097.1">
    <property type="nucleotide sequence ID" value="NZ_BMXC01000002.1"/>
</dbReference>
<dbReference type="Pfam" id="PF08922">
    <property type="entry name" value="DUF1905"/>
    <property type="match status" value="1"/>
</dbReference>
<evidence type="ECO:0000313" key="2">
    <source>
        <dbReference type="Proteomes" id="UP000182491"/>
    </source>
</evidence>
<dbReference type="Proteomes" id="UP000182491">
    <property type="component" value="Unassembled WGS sequence"/>
</dbReference>
<dbReference type="Pfam" id="PF13376">
    <property type="entry name" value="OmdA"/>
    <property type="match status" value="1"/>
</dbReference>
<dbReference type="InterPro" id="IPR015018">
    <property type="entry name" value="DUF1905"/>
</dbReference>
<gene>
    <name evidence="1" type="ORF">SAMN04487941_1972</name>
</gene>
<keyword evidence="2" id="KW-1185">Reference proteome</keyword>
<name>A0A1I7I704_9BACT</name>
<protein>
    <submittedName>
        <fullName evidence="1">Bacteriocin-protection, YdeI or OmpD-Associated</fullName>
    </submittedName>
</protein>
<organism evidence="1 2">
    <name type="scientific">Pontibacter akesuensis</name>
    <dbReference type="NCBI Taxonomy" id="388950"/>
    <lineage>
        <taxon>Bacteria</taxon>
        <taxon>Pseudomonadati</taxon>
        <taxon>Bacteroidota</taxon>
        <taxon>Cytophagia</taxon>
        <taxon>Cytophagales</taxon>
        <taxon>Hymenobacteraceae</taxon>
        <taxon>Pontibacter</taxon>
    </lineage>
</organism>
<dbReference type="AlphaFoldDB" id="A0A1I7I704"/>
<dbReference type="STRING" id="388950.GCA_001611675_01570"/>
<sequence length="173" mass="19990">MNEQKLSMIQFQTHIRLLQHLPRMHYLEVPQEVVQQLGTLKIRLHCTVNQKLKFQCGLMALGEGKAYISISKKRMQEAGIKLDDTVAVMLQKDNSTYGTEVPAEMEELLQQDEEGNRRFQRLKPGMQRYMLHHVAGVKSVQLRVDRAVTLIENLKKLPEGKENFRAMLGLPPR</sequence>
<reference evidence="2" key="1">
    <citation type="submission" date="2016-10" db="EMBL/GenBank/DDBJ databases">
        <authorList>
            <person name="Varghese N."/>
        </authorList>
    </citation>
    <scope>NUCLEOTIDE SEQUENCE [LARGE SCALE GENOMIC DNA]</scope>
    <source>
        <strain evidence="2">DSM 18820</strain>
    </source>
</reference>
<proteinExistence type="predicted"/>
<evidence type="ECO:0000313" key="1">
    <source>
        <dbReference type="EMBL" id="SFU68755.1"/>
    </source>
</evidence>
<accession>A0A1I7I704</accession>
<dbReference type="EMBL" id="FPCA01000002">
    <property type="protein sequence ID" value="SFU68755.1"/>
    <property type="molecule type" value="Genomic_DNA"/>
</dbReference>
<dbReference type="InterPro" id="IPR037079">
    <property type="entry name" value="AF2212/PG0164-like_sf"/>
</dbReference>
<dbReference type="Gene3D" id="2.40.30.100">
    <property type="entry name" value="AF2212/PG0164-like"/>
    <property type="match status" value="1"/>
</dbReference>